<feature type="transmembrane region" description="Helical" evidence="1">
    <location>
        <begin position="189"/>
        <end position="214"/>
    </location>
</feature>
<feature type="transmembrane region" description="Helical" evidence="1">
    <location>
        <begin position="142"/>
        <end position="169"/>
    </location>
</feature>
<proteinExistence type="predicted"/>
<evidence type="ECO:0000256" key="1">
    <source>
        <dbReference type="SAM" id="Phobius"/>
    </source>
</evidence>
<keyword evidence="1" id="KW-0472">Membrane</keyword>
<name>A0ABY4CEK2_9BACL</name>
<dbReference type="RefSeq" id="WP_347435642.1">
    <property type="nucleotide sequence ID" value="NZ_CP089291.1"/>
</dbReference>
<feature type="transmembrane region" description="Helical" evidence="1">
    <location>
        <begin position="220"/>
        <end position="237"/>
    </location>
</feature>
<accession>A0ABY4CEK2</accession>
<feature type="transmembrane region" description="Helical" evidence="1">
    <location>
        <begin position="56"/>
        <end position="76"/>
    </location>
</feature>
<evidence type="ECO:0000313" key="2">
    <source>
        <dbReference type="EMBL" id="UOF88961.1"/>
    </source>
</evidence>
<feature type="transmembrane region" description="Helical" evidence="1">
    <location>
        <begin position="115"/>
        <end position="136"/>
    </location>
</feature>
<dbReference type="InterPro" id="IPR000462">
    <property type="entry name" value="CDP-OH_P_trans"/>
</dbReference>
<dbReference type="EMBL" id="CP089291">
    <property type="protein sequence ID" value="UOF88961.1"/>
    <property type="molecule type" value="Genomic_DNA"/>
</dbReference>
<reference evidence="2" key="1">
    <citation type="submission" date="2021-12" db="EMBL/GenBank/DDBJ databases">
        <title>Alicyclobacillaceae gen. nov., sp. nov., isolated from chalcocite enrichment system.</title>
        <authorList>
            <person name="Jiang Z."/>
        </authorList>
    </citation>
    <scope>NUCLEOTIDE SEQUENCE</scope>
    <source>
        <strain evidence="2">MYW30-H2</strain>
    </source>
</reference>
<keyword evidence="1" id="KW-0812">Transmembrane</keyword>
<dbReference type="Pfam" id="PF01066">
    <property type="entry name" value="CDP-OH_P_transf"/>
    <property type="match status" value="1"/>
</dbReference>
<dbReference type="Proteomes" id="UP000830167">
    <property type="component" value="Chromosome"/>
</dbReference>
<keyword evidence="3" id="KW-1185">Reference proteome</keyword>
<keyword evidence="1" id="KW-1133">Transmembrane helix</keyword>
<gene>
    <name evidence="2" type="ORF">LSG31_13610</name>
</gene>
<dbReference type="InterPro" id="IPR043130">
    <property type="entry name" value="CDP-OH_PTrfase_TM_dom"/>
</dbReference>
<evidence type="ECO:0000313" key="3">
    <source>
        <dbReference type="Proteomes" id="UP000830167"/>
    </source>
</evidence>
<sequence length="247" mass="28758">MKTNRPTLFLDSEMIKKLRKEVQRPWEKDEFWMFYVMRKFSIYISYPLVKKTDISPNALTIIGILLGLISAASYMIGSPFSLLLGCLFYQMCYFFDCIDGEVARLRKKSSKGGEWLDIGLNYAMALCNIAVVFGMFQSDSSFILGIILFAMFIITFSMILSSEGALLVFHQSASTATVSMRKKNKWTDLFVFLFMTDIGFHCGILLFSWIWLFWGFKEPLLLWIVYYIFISFMKAIYKLKASIRYME</sequence>
<organism evidence="2 3">
    <name type="scientific">Fodinisporobacter ferrooxydans</name>
    <dbReference type="NCBI Taxonomy" id="2901836"/>
    <lineage>
        <taxon>Bacteria</taxon>
        <taxon>Bacillati</taxon>
        <taxon>Bacillota</taxon>
        <taxon>Bacilli</taxon>
        <taxon>Bacillales</taxon>
        <taxon>Alicyclobacillaceae</taxon>
        <taxon>Fodinisporobacter</taxon>
    </lineage>
</organism>
<dbReference type="Gene3D" id="1.20.120.1760">
    <property type="match status" value="1"/>
</dbReference>
<protein>
    <submittedName>
        <fullName evidence="2">CDP-alcohol phosphatidyltransferase family protein</fullName>
    </submittedName>
</protein>
<feature type="transmembrane region" description="Helical" evidence="1">
    <location>
        <begin position="82"/>
        <end position="103"/>
    </location>
</feature>